<keyword evidence="3" id="KW-1185">Reference proteome</keyword>
<evidence type="ECO:0000313" key="2">
    <source>
        <dbReference type="EMBL" id="RPA76941.1"/>
    </source>
</evidence>
<feature type="region of interest" description="Disordered" evidence="1">
    <location>
        <begin position="155"/>
        <end position="183"/>
    </location>
</feature>
<name>A0A3N4HYA6_ASCIM</name>
<evidence type="ECO:0000256" key="1">
    <source>
        <dbReference type="SAM" id="MobiDB-lite"/>
    </source>
</evidence>
<evidence type="ECO:0000313" key="3">
    <source>
        <dbReference type="Proteomes" id="UP000275078"/>
    </source>
</evidence>
<organism evidence="2 3">
    <name type="scientific">Ascobolus immersus RN42</name>
    <dbReference type="NCBI Taxonomy" id="1160509"/>
    <lineage>
        <taxon>Eukaryota</taxon>
        <taxon>Fungi</taxon>
        <taxon>Dikarya</taxon>
        <taxon>Ascomycota</taxon>
        <taxon>Pezizomycotina</taxon>
        <taxon>Pezizomycetes</taxon>
        <taxon>Pezizales</taxon>
        <taxon>Ascobolaceae</taxon>
        <taxon>Ascobolus</taxon>
    </lineage>
</organism>
<dbReference type="Proteomes" id="UP000275078">
    <property type="component" value="Unassembled WGS sequence"/>
</dbReference>
<proteinExistence type="predicted"/>
<dbReference type="AlphaFoldDB" id="A0A3N4HYA6"/>
<dbReference type="EMBL" id="ML119734">
    <property type="protein sequence ID" value="RPA76941.1"/>
    <property type="molecule type" value="Genomic_DNA"/>
</dbReference>
<sequence>MFDFDENGALVREGSACLLSNLPNKAPKTADKAATYEKSNSGDWFRAIVKELAFGPLASLQFKTLNTNIQQDRCSRHRLGAPHGKRGRCTGFHTPQDHHEVLCTCTRRSRKKTRSRPPNRMDPTLFASSRLVSISPQPKVDSIGRDWGRGEKFIDTRRAQQTGKHDEVRNRRADPFICTRKDS</sequence>
<accession>A0A3N4HYA6</accession>
<gene>
    <name evidence="2" type="ORF">BJ508DRAFT_310581</name>
</gene>
<protein>
    <submittedName>
        <fullName evidence="2">Uncharacterized protein</fullName>
    </submittedName>
</protein>
<reference evidence="2 3" key="1">
    <citation type="journal article" date="2018" name="Nat. Ecol. Evol.">
        <title>Pezizomycetes genomes reveal the molecular basis of ectomycorrhizal truffle lifestyle.</title>
        <authorList>
            <person name="Murat C."/>
            <person name="Payen T."/>
            <person name="Noel B."/>
            <person name="Kuo A."/>
            <person name="Morin E."/>
            <person name="Chen J."/>
            <person name="Kohler A."/>
            <person name="Krizsan K."/>
            <person name="Balestrini R."/>
            <person name="Da Silva C."/>
            <person name="Montanini B."/>
            <person name="Hainaut M."/>
            <person name="Levati E."/>
            <person name="Barry K.W."/>
            <person name="Belfiori B."/>
            <person name="Cichocki N."/>
            <person name="Clum A."/>
            <person name="Dockter R.B."/>
            <person name="Fauchery L."/>
            <person name="Guy J."/>
            <person name="Iotti M."/>
            <person name="Le Tacon F."/>
            <person name="Lindquist E.A."/>
            <person name="Lipzen A."/>
            <person name="Malagnac F."/>
            <person name="Mello A."/>
            <person name="Molinier V."/>
            <person name="Miyauchi S."/>
            <person name="Poulain J."/>
            <person name="Riccioni C."/>
            <person name="Rubini A."/>
            <person name="Sitrit Y."/>
            <person name="Splivallo R."/>
            <person name="Traeger S."/>
            <person name="Wang M."/>
            <person name="Zifcakova L."/>
            <person name="Wipf D."/>
            <person name="Zambonelli A."/>
            <person name="Paolocci F."/>
            <person name="Nowrousian M."/>
            <person name="Ottonello S."/>
            <person name="Baldrian P."/>
            <person name="Spatafora J.W."/>
            <person name="Henrissat B."/>
            <person name="Nagy L.G."/>
            <person name="Aury J.M."/>
            <person name="Wincker P."/>
            <person name="Grigoriev I.V."/>
            <person name="Bonfante P."/>
            <person name="Martin F.M."/>
        </authorList>
    </citation>
    <scope>NUCLEOTIDE SEQUENCE [LARGE SCALE GENOMIC DNA]</scope>
    <source>
        <strain evidence="2 3">RN42</strain>
    </source>
</reference>